<dbReference type="Pfam" id="PF21980">
    <property type="entry name" value="MksE"/>
    <property type="match status" value="1"/>
</dbReference>
<dbReference type="RefSeq" id="WP_017514487.1">
    <property type="nucleotide sequence ID" value="NZ_CP037900.1"/>
</dbReference>
<dbReference type="EMBL" id="CP037900">
    <property type="protein sequence ID" value="QBP10032.1"/>
    <property type="molecule type" value="Genomic_DNA"/>
</dbReference>
<accession>A0A482IQ34</accession>
<sequence length="215" mass="24133">MIAQVLKCLLSGAFVCPIAYQTEYNLLQLPENRDLVAETMKTLGYRLARTNPDDGAFYMAPLDLTDLAVSRVKEELSRFRDVFGPAVLLLDMIRQTNSVEIGLSPGDVIRLASLEEVIIESASLESQLRDLAPVIKNFNPRASIRDNLRRVLEQLRAAGYVALVNSQAEIYQVTGKIEYLYSVVEYIAEHEVIMVERVDDQVRDEQQLLDGIGDA</sequence>
<dbReference type="OrthoDB" id="8565179at2"/>
<organism evidence="1 2">
    <name type="scientific">Cupriavidus metallidurans</name>
    <dbReference type="NCBI Taxonomy" id="119219"/>
    <lineage>
        <taxon>Bacteria</taxon>
        <taxon>Pseudomonadati</taxon>
        <taxon>Pseudomonadota</taxon>
        <taxon>Betaproteobacteria</taxon>
        <taxon>Burkholderiales</taxon>
        <taxon>Burkholderiaceae</taxon>
        <taxon>Cupriavidus</taxon>
    </lineage>
</organism>
<protein>
    <submittedName>
        <fullName evidence="1">Uncharacterized protein</fullName>
    </submittedName>
</protein>
<evidence type="ECO:0000313" key="1">
    <source>
        <dbReference type="EMBL" id="QBP10032.1"/>
    </source>
</evidence>
<dbReference type="AlphaFoldDB" id="A0A482IQ34"/>
<evidence type="ECO:0000313" key="2">
    <source>
        <dbReference type="Proteomes" id="UP000253772"/>
    </source>
</evidence>
<name>A0A482IQ34_9BURK</name>
<proteinExistence type="predicted"/>
<gene>
    <name evidence="1" type="ORF">DDF84_009790</name>
</gene>
<dbReference type="Proteomes" id="UP000253772">
    <property type="component" value="Chromosome c1"/>
</dbReference>
<dbReference type="InterPro" id="IPR053841">
    <property type="entry name" value="MksE"/>
</dbReference>
<reference evidence="1 2" key="1">
    <citation type="submission" date="2019-03" db="EMBL/GenBank/DDBJ databases">
        <title>Comparative insights into the high quality Complete genome sequence of highly metal resistant Cupriavidus metallidurans strain BS1 isolated from a gold-copper mine.</title>
        <authorList>
            <person name="Mazhar H.S."/>
            <person name="Rensing C."/>
        </authorList>
    </citation>
    <scope>NUCLEOTIDE SEQUENCE [LARGE SCALE GENOMIC DNA]</scope>
    <source>
        <strain evidence="1 2">BS1</strain>
    </source>
</reference>